<evidence type="ECO:0000313" key="2">
    <source>
        <dbReference type="Proteomes" id="UP001050975"/>
    </source>
</evidence>
<dbReference type="AlphaFoldDB" id="A0AAV3XM16"/>
<dbReference type="Gene3D" id="1.10.150.320">
    <property type="entry name" value="Photosystem II 12 kDa extrinsic protein"/>
    <property type="match status" value="1"/>
</dbReference>
<name>A0AAV3XM16_9CYAN</name>
<keyword evidence="2" id="KW-1185">Reference proteome</keyword>
<organism evidence="1 2">
    <name type="scientific">Microseira wollei NIES-4236</name>
    <dbReference type="NCBI Taxonomy" id="2530354"/>
    <lineage>
        <taxon>Bacteria</taxon>
        <taxon>Bacillati</taxon>
        <taxon>Cyanobacteriota</taxon>
        <taxon>Cyanophyceae</taxon>
        <taxon>Oscillatoriophycideae</taxon>
        <taxon>Aerosakkonematales</taxon>
        <taxon>Aerosakkonemataceae</taxon>
        <taxon>Microseira</taxon>
    </lineage>
</organism>
<dbReference type="EMBL" id="BLAY01000218">
    <property type="protein sequence ID" value="GET43368.1"/>
    <property type="molecule type" value="Genomic_DNA"/>
</dbReference>
<protein>
    <submittedName>
        <fullName evidence="1">Uncharacterized protein</fullName>
    </submittedName>
</protein>
<gene>
    <name evidence="1" type="ORF">MiSe_81900</name>
</gene>
<evidence type="ECO:0000313" key="1">
    <source>
        <dbReference type="EMBL" id="GET43368.1"/>
    </source>
</evidence>
<reference evidence="1" key="1">
    <citation type="submission" date="2019-10" db="EMBL/GenBank/DDBJ databases">
        <title>Draft genome sequece of Microseira wollei NIES-4236.</title>
        <authorList>
            <person name="Yamaguchi H."/>
            <person name="Suzuki S."/>
            <person name="Kawachi M."/>
        </authorList>
    </citation>
    <scope>NUCLEOTIDE SEQUENCE</scope>
    <source>
        <strain evidence="1">NIES-4236</strain>
    </source>
</reference>
<comment type="caution">
    <text evidence="1">The sequence shown here is derived from an EMBL/GenBank/DDBJ whole genome shotgun (WGS) entry which is preliminary data.</text>
</comment>
<dbReference type="Proteomes" id="UP001050975">
    <property type="component" value="Unassembled WGS sequence"/>
</dbReference>
<accession>A0AAV3XM16</accession>
<sequence>MVSFYRGIETKPYLVALNQIEVFAQDSGTSKDTLTNVSSHLKDWGFNFSIPIACLTDEEEKYHLLTGLPIYQAAIAADLERIWIFIIAAEKSVAEKAIGQIILQSKLNETVIDPQDVREFIDLLNNKRYDLTLIPGIKSGYAKLIAQHRPYTSLEDIQKKLGVKRSLNWLKSYKQTKIYPQDITEQDVKEFIEFLNNTNSDLTSIPGIKSGYAKLITARRSYKSLEDLKNKLGPKRSLNWLRAYKKIKEKATITHVST</sequence>
<dbReference type="SUPFAM" id="SSF81585">
    <property type="entry name" value="PsbU/PolX domain-like"/>
    <property type="match status" value="2"/>
</dbReference>
<proteinExistence type="predicted"/>
<dbReference type="RefSeq" id="WP_226592119.1">
    <property type="nucleotide sequence ID" value="NZ_BLAY01000218.1"/>
</dbReference>